<keyword evidence="5 7" id="KW-0694">RNA-binding</keyword>
<dbReference type="InterPro" id="IPR005747">
    <property type="entry name" value="MutS2"/>
</dbReference>
<evidence type="ECO:0000256" key="2">
    <source>
        <dbReference type="ARBA" id="ARBA00022741"/>
    </source>
</evidence>
<dbReference type="GO" id="GO:0016887">
    <property type="term" value="F:ATP hydrolysis activity"/>
    <property type="evidence" value="ECO:0007669"/>
    <property type="project" value="InterPro"/>
</dbReference>
<dbReference type="Pfam" id="PF01713">
    <property type="entry name" value="Smr"/>
    <property type="match status" value="1"/>
</dbReference>
<name>A0A6M8EWK1_9BACT</name>
<comment type="similarity">
    <text evidence="7">Belongs to the DNA mismatch repair MutS family. MutS2 subfamily.</text>
</comment>
<dbReference type="SUPFAM" id="SSF160443">
    <property type="entry name" value="SMR domain-like"/>
    <property type="match status" value="1"/>
</dbReference>
<dbReference type="InterPro" id="IPR000432">
    <property type="entry name" value="DNA_mismatch_repair_MutS_C"/>
</dbReference>
<proteinExistence type="inferred from homology"/>
<evidence type="ECO:0000256" key="8">
    <source>
        <dbReference type="SAM" id="Coils"/>
    </source>
</evidence>
<evidence type="ECO:0000256" key="1">
    <source>
        <dbReference type="ARBA" id="ARBA00022730"/>
    </source>
</evidence>
<dbReference type="GO" id="GO:0030983">
    <property type="term" value="F:mismatched DNA binding"/>
    <property type="evidence" value="ECO:0007669"/>
    <property type="project" value="InterPro"/>
</dbReference>
<comment type="subunit">
    <text evidence="7">Homodimer. Binds to stalled ribosomes, contacting rRNA.</text>
</comment>
<evidence type="ECO:0000256" key="3">
    <source>
        <dbReference type="ARBA" id="ARBA00022801"/>
    </source>
</evidence>
<dbReference type="GO" id="GO:0072344">
    <property type="term" value="P:rescue of stalled ribosome"/>
    <property type="evidence" value="ECO:0007669"/>
    <property type="project" value="UniProtKB-UniRule"/>
</dbReference>
<evidence type="ECO:0000313" key="11">
    <source>
        <dbReference type="Proteomes" id="UP000503483"/>
    </source>
</evidence>
<dbReference type="AlphaFoldDB" id="A0A6M8EWK1"/>
<dbReference type="KEGG" id="paco:AACT_1746"/>
<evidence type="ECO:0000256" key="5">
    <source>
        <dbReference type="ARBA" id="ARBA00022884"/>
    </source>
</evidence>
<evidence type="ECO:0000259" key="9">
    <source>
        <dbReference type="PROSITE" id="PS50828"/>
    </source>
</evidence>
<dbReference type="SMART" id="SM00534">
    <property type="entry name" value="MUTSac"/>
    <property type="match status" value="1"/>
</dbReference>
<evidence type="ECO:0000256" key="6">
    <source>
        <dbReference type="ARBA" id="ARBA00023125"/>
    </source>
</evidence>
<dbReference type="HAMAP" id="MF_00092">
    <property type="entry name" value="MutS2"/>
    <property type="match status" value="1"/>
</dbReference>
<keyword evidence="4 7" id="KW-0067">ATP-binding</keyword>
<reference evidence="10 11" key="1">
    <citation type="submission" date="2019-08" db="EMBL/GenBank/DDBJ databases">
        <title>Complete genome sequence of Arcobacter acticola.</title>
        <authorList>
            <person name="Miller W."/>
        </authorList>
    </citation>
    <scope>NUCLEOTIDE SEQUENCE [LARGE SCALE GENOMIC DNA]</scope>
    <source>
        <strain evidence="10 11">KCTC 52212</strain>
    </source>
</reference>
<dbReference type="EMBL" id="CP042652">
    <property type="protein sequence ID" value="QKE28897.1"/>
    <property type="molecule type" value="Genomic_DNA"/>
</dbReference>
<dbReference type="PANTHER" id="PTHR48466:SF2">
    <property type="entry name" value="OS10G0509000 PROTEIN"/>
    <property type="match status" value="1"/>
</dbReference>
<comment type="function">
    <text evidence="7">Endonuclease that is involved in the suppression of homologous recombination and thus may have a key role in the control of bacterial genetic diversity.</text>
</comment>
<gene>
    <name evidence="7 10" type="primary">mutS2</name>
    <name evidence="7" type="synonym">rqcU</name>
    <name evidence="10" type="ORF">AACT_1746</name>
</gene>
<dbReference type="InterPro" id="IPR002625">
    <property type="entry name" value="Smr_dom"/>
</dbReference>
<dbReference type="EC" id="3.1.-.-" evidence="7"/>
<keyword evidence="2 7" id="KW-0547">Nucleotide-binding</keyword>
<keyword evidence="7" id="KW-0255">Endonuclease</keyword>
<evidence type="ECO:0000256" key="4">
    <source>
        <dbReference type="ARBA" id="ARBA00022840"/>
    </source>
</evidence>
<dbReference type="InterPro" id="IPR036063">
    <property type="entry name" value="Smr_dom_sf"/>
</dbReference>
<dbReference type="InterPro" id="IPR007696">
    <property type="entry name" value="DNA_mismatch_repair_MutS_core"/>
</dbReference>
<dbReference type="InterPro" id="IPR027417">
    <property type="entry name" value="P-loop_NTPase"/>
</dbReference>
<feature type="coiled-coil region" evidence="8">
    <location>
        <begin position="489"/>
        <end position="559"/>
    </location>
</feature>
<keyword evidence="1 7" id="KW-0699">rRNA-binding</keyword>
<feature type="binding site" evidence="7">
    <location>
        <begin position="307"/>
        <end position="314"/>
    </location>
    <ligand>
        <name>ATP</name>
        <dbReference type="ChEBI" id="CHEBI:30616"/>
    </ligand>
</feature>
<keyword evidence="6 7" id="KW-0238">DNA-binding</keyword>
<dbReference type="EC" id="3.6.4.-" evidence="7"/>
<dbReference type="GO" id="GO:0043023">
    <property type="term" value="F:ribosomal large subunit binding"/>
    <property type="evidence" value="ECO:0007669"/>
    <property type="project" value="UniProtKB-UniRule"/>
</dbReference>
<dbReference type="GO" id="GO:0140664">
    <property type="term" value="F:ATP-dependent DNA damage sensor activity"/>
    <property type="evidence" value="ECO:0007669"/>
    <property type="project" value="InterPro"/>
</dbReference>
<dbReference type="SMART" id="SM00463">
    <property type="entry name" value="SMR"/>
    <property type="match status" value="1"/>
</dbReference>
<dbReference type="PROSITE" id="PS50828">
    <property type="entry name" value="SMR"/>
    <property type="match status" value="1"/>
</dbReference>
<protein>
    <recommendedName>
        <fullName evidence="7">Endonuclease MutS2</fullName>
        <ecNumber evidence="7">3.1.-.-</ecNumber>
    </recommendedName>
    <alternativeName>
        <fullName evidence="7">Ribosome-associated protein quality control-upstream factor</fullName>
        <shortName evidence="7">RQC-upstream factor</shortName>
        <shortName evidence="7">RqcU</shortName>
        <ecNumber evidence="7">3.6.4.-</ecNumber>
    </alternativeName>
</protein>
<dbReference type="Proteomes" id="UP000503483">
    <property type="component" value="Chromosome"/>
</dbReference>
<sequence>MQNILKKLDLIDYLDSFSKLMAREKSIILEGDINLHHKLISELSKFDIKAPNKIENLDSALMHIQKQGILKMDDIFEFIKIINYFRYLKKFSFDGKLAEWIDKITIPNEIVKICEYFDDKANLKDGVNESFDNIKYAISKNKEAIKQNLYKIINSPKIRTYLVDSQVHYINSEESLLVRGGFNHVLSGSVINRSNSGFFYVVPHSISDLKQKQSDLKNKQEEILYKICKEISSLFEKNLLFLKFINKEFDRFDHYQSRLFFSKINDKNFILPSKNNVNRLVDFCHPALHNAKPISIDFTKSVVMITGVNAGGKTMMLKSILTAVFLSKYLIPYKAHHDTTVTNFKSINAVLDDPQSVKNDISTFAGRMVEFSKLFGSKNAIVGVDEIELGTDSDEAASLFKVIIEELIQRDIKVIITTHHKRLAALMASNEDVELIAALYDEENRRPTYEFLQGTIGRSYAFETASRYGIPQNVVNRAKEVYGDDKDKLNELIERSSSLEREYKQKIAKLDEEIANMQRISGNLKDQKEKLDEHIYSEKSKLHKEYNDARDEAKKAIKAKLVSESHQHLNIAHKKAVEIKTEKIQEPVVLNVGDRVKYRNTKGVIVSIKGTKAFIENDMGMKVQVVLADLSRSGNPPPPKIPTKKATVTIQRPESASIKLDLHGQRAEEALENLDKFLSDALLSGFEEVLVYHGIGTGKLAFAVKEYLKKHPKVRGFEDAHPSSGGFGAKVIKL</sequence>
<evidence type="ECO:0000256" key="7">
    <source>
        <dbReference type="HAMAP-Rule" id="MF_00092"/>
    </source>
</evidence>
<dbReference type="NCBIfam" id="TIGR01069">
    <property type="entry name" value="mutS2"/>
    <property type="match status" value="1"/>
</dbReference>
<keyword evidence="7" id="KW-0540">Nuclease</keyword>
<dbReference type="PIRSF" id="PIRSF005814">
    <property type="entry name" value="MutS_YshD"/>
    <property type="match status" value="1"/>
</dbReference>
<dbReference type="Gene3D" id="3.40.50.300">
    <property type="entry name" value="P-loop containing nucleotide triphosphate hydrolases"/>
    <property type="match status" value="1"/>
</dbReference>
<keyword evidence="8" id="KW-0175">Coiled coil</keyword>
<evidence type="ECO:0000313" key="10">
    <source>
        <dbReference type="EMBL" id="QKE28897.1"/>
    </source>
</evidence>
<dbReference type="SMART" id="SM00533">
    <property type="entry name" value="MUTSd"/>
    <property type="match status" value="1"/>
</dbReference>
<keyword evidence="11" id="KW-1185">Reference proteome</keyword>
<feature type="domain" description="Smr" evidence="9">
    <location>
        <begin position="660"/>
        <end position="734"/>
    </location>
</feature>
<dbReference type="Pfam" id="PF00488">
    <property type="entry name" value="MutS_V"/>
    <property type="match status" value="1"/>
</dbReference>
<dbReference type="SUPFAM" id="SSF52540">
    <property type="entry name" value="P-loop containing nucleoside triphosphate hydrolases"/>
    <property type="match status" value="1"/>
</dbReference>
<dbReference type="GO" id="GO:0006298">
    <property type="term" value="P:mismatch repair"/>
    <property type="evidence" value="ECO:0007669"/>
    <property type="project" value="InterPro"/>
</dbReference>
<dbReference type="RefSeq" id="WP_172126453.1">
    <property type="nucleotide sequence ID" value="NZ_CP042652.1"/>
</dbReference>
<dbReference type="GO" id="GO:0004519">
    <property type="term" value="F:endonuclease activity"/>
    <property type="evidence" value="ECO:0007669"/>
    <property type="project" value="UniProtKB-UniRule"/>
</dbReference>
<dbReference type="GO" id="GO:0045910">
    <property type="term" value="P:negative regulation of DNA recombination"/>
    <property type="evidence" value="ECO:0007669"/>
    <property type="project" value="InterPro"/>
</dbReference>
<comment type="function">
    <text evidence="7">Acts as a ribosome collision sensor, splitting the ribosome into its 2 subunits. Detects stalled/collided 70S ribosomes which it binds and splits by an ATP-hydrolysis driven conformational change. Acts upstream of the ribosome quality control system (RQC), a ribosome-associated complex that mediates the extraction of incompletely synthesized nascent chains from stalled ribosomes and their subsequent degradation. Probably generates substrates for RQC.</text>
</comment>
<dbReference type="PANTHER" id="PTHR48466">
    <property type="entry name" value="OS10G0509000 PROTEIN-RELATED"/>
    <property type="match status" value="1"/>
</dbReference>
<organism evidence="10 11">
    <name type="scientific">Arcobacter acticola</name>
    <dbReference type="NCBI Taxonomy" id="1849015"/>
    <lineage>
        <taxon>Bacteria</taxon>
        <taxon>Pseudomonadati</taxon>
        <taxon>Campylobacterota</taxon>
        <taxon>Epsilonproteobacteria</taxon>
        <taxon>Campylobacterales</taxon>
        <taxon>Arcobacteraceae</taxon>
        <taxon>Arcobacter</taxon>
    </lineage>
</organism>
<dbReference type="GO" id="GO:0005524">
    <property type="term" value="F:ATP binding"/>
    <property type="evidence" value="ECO:0007669"/>
    <property type="project" value="UniProtKB-UniRule"/>
</dbReference>
<dbReference type="GO" id="GO:0019843">
    <property type="term" value="F:rRNA binding"/>
    <property type="evidence" value="ECO:0007669"/>
    <property type="project" value="UniProtKB-UniRule"/>
</dbReference>
<keyword evidence="3 7" id="KW-0378">Hydrolase</keyword>
<accession>A0A6M8EWK1</accession>
<dbReference type="Gene3D" id="3.30.1370.110">
    <property type="match status" value="1"/>
</dbReference>
<dbReference type="InterPro" id="IPR045076">
    <property type="entry name" value="MutS"/>
</dbReference>